<evidence type="ECO:0000256" key="8">
    <source>
        <dbReference type="SAM" id="MobiDB-lite"/>
    </source>
</evidence>
<keyword evidence="10" id="KW-1185">Reference proteome</keyword>
<feature type="region of interest" description="Disordered" evidence="8">
    <location>
        <begin position="1"/>
        <end position="20"/>
    </location>
</feature>
<evidence type="ECO:0000256" key="6">
    <source>
        <dbReference type="ARBA" id="ARBA00023212"/>
    </source>
</evidence>
<keyword evidence="6" id="KW-0206">Cytoskeleton</keyword>
<dbReference type="PANTHER" id="PTHR13376">
    <property type="entry name" value="INTRAFLAGELLAR TRANSPORT PROTEIN 46 HOMOLOG"/>
    <property type="match status" value="1"/>
</dbReference>
<evidence type="ECO:0000256" key="7">
    <source>
        <dbReference type="ARBA" id="ARBA00023273"/>
    </source>
</evidence>
<dbReference type="GO" id="GO:0031514">
    <property type="term" value="C:motile cilium"/>
    <property type="evidence" value="ECO:0007669"/>
    <property type="project" value="TreeGrafter"/>
</dbReference>
<evidence type="ECO:0000256" key="3">
    <source>
        <dbReference type="ARBA" id="ARBA00017206"/>
    </source>
</evidence>
<dbReference type="EMBL" id="CATQJA010002665">
    <property type="protein sequence ID" value="CAJ0583394.1"/>
    <property type="molecule type" value="Genomic_DNA"/>
</dbReference>
<proteinExistence type="inferred from homology"/>
<keyword evidence="4" id="KW-0963">Cytoplasm</keyword>
<comment type="subcellular location">
    <subcellularLocation>
        <location evidence="1">Cytoplasm</location>
        <location evidence="1">Cytoskeleton</location>
        <location evidence="1">Cilium basal body</location>
    </subcellularLocation>
</comment>
<evidence type="ECO:0000313" key="10">
    <source>
        <dbReference type="Proteomes" id="UP001177023"/>
    </source>
</evidence>
<dbReference type="GO" id="GO:0030992">
    <property type="term" value="C:intraciliary transport particle B"/>
    <property type="evidence" value="ECO:0007669"/>
    <property type="project" value="TreeGrafter"/>
</dbReference>
<comment type="caution">
    <text evidence="9">The sequence shown here is derived from an EMBL/GenBank/DDBJ whole genome shotgun (WGS) entry which is preliminary data.</text>
</comment>
<keyword evidence="5" id="KW-0969">Cilium</keyword>
<feature type="non-terminal residue" evidence="9">
    <location>
        <position position="261"/>
    </location>
</feature>
<reference evidence="9" key="1">
    <citation type="submission" date="2023-06" db="EMBL/GenBank/DDBJ databases">
        <authorList>
            <person name="Delattre M."/>
        </authorList>
    </citation>
    <scope>NUCLEOTIDE SEQUENCE</scope>
    <source>
        <strain evidence="9">AF72</strain>
    </source>
</reference>
<dbReference type="Pfam" id="PF12317">
    <property type="entry name" value="IFT46_B_C"/>
    <property type="match status" value="1"/>
</dbReference>
<dbReference type="AlphaFoldDB" id="A0AA36D942"/>
<dbReference type="InterPro" id="IPR022088">
    <property type="entry name" value="Intraflagellar_transp_cmplxB"/>
</dbReference>
<evidence type="ECO:0000256" key="5">
    <source>
        <dbReference type="ARBA" id="ARBA00023069"/>
    </source>
</evidence>
<evidence type="ECO:0000256" key="1">
    <source>
        <dbReference type="ARBA" id="ARBA00004120"/>
    </source>
</evidence>
<gene>
    <name evidence="9" type="ORF">MSPICULIGERA_LOCUS21476</name>
</gene>
<comment type="similarity">
    <text evidence="2">Belongs to the IFT46 family.</text>
</comment>
<protein>
    <recommendedName>
        <fullName evidence="3">Intraflagellar transport protein 46 homolog</fullName>
    </recommendedName>
</protein>
<dbReference type="GO" id="GO:0005815">
    <property type="term" value="C:microtubule organizing center"/>
    <property type="evidence" value="ECO:0007669"/>
    <property type="project" value="TreeGrafter"/>
</dbReference>
<name>A0AA36D942_9BILA</name>
<evidence type="ECO:0000256" key="4">
    <source>
        <dbReference type="ARBA" id="ARBA00022490"/>
    </source>
</evidence>
<evidence type="ECO:0000313" key="9">
    <source>
        <dbReference type="EMBL" id="CAJ0583394.1"/>
    </source>
</evidence>
<sequence length="261" mass="30272">MAMGVRVHSDDDDDDDDYDDMDMPVNLAKSKFETEKYHFTDAEIEVLEMMDEYQPEEFQFDIQLKPFLLDYQPAVGDVDTFVKIPRPDEVEDNVGMVQLDEPALKQSDPTILDMQLRNSSKEANVKYEAAVKKVERADKNTPLIEKWIEDIKEMHRTKPSTNVHYTKPLPDIERLMQEWPAEFEESLTGTMLPNAQLDVDLPVFVDVCLNLVDIPVHKSRIQSLHLLFSLYSEFKNSQHFRNLAQNADTSAFKDNTDRLEL</sequence>
<accession>A0AA36D942</accession>
<organism evidence="9 10">
    <name type="scientific">Mesorhabditis spiculigera</name>
    <dbReference type="NCBI Taxonomy" id="96644"/>
    <lineage>
        <taxon>Eukaryota</taxon>
        <taxon>Metazoa</taxon>
        <taxon>Ecdysozoa</taxon>
        <taxon>Nematoda</taxon>
        <taxon>Chromadorea</taxon>
        <taxon>Rhabditida</taxon>
        <taxon>Rhabditina</taxon>
        <taxon>Rhabditomorpha</taxon>
        <taxon>Rhabditoidea</taxon>
        <taxon>Rhabditidae</taxon>
        <taxon>Mesorhabditinae</taxon>
        <taxon>Mesorhabditis</taxon>
    </lineage>
</organism>
<dbReference type="PANTHER" id="PTHR13376:SF0">
    <property type="entry name" value="INTRAFLAGELLAR TRANSPORT PROTEIN 46 HOMOLOG"/>
    <property type="match status" value="1"/>
</dbReference>
<evidence type="ECO:0000256" key="2">
    <source>
        <dbReference type="ARBA" id="ARBA00007700"/>
    </source>
</evidence>
<feature type="compositionally biased region" description="Acidic residues" evidence="8">
    <location>
        <begin position="10"/>
        <end position="20"/>
    </location>
</feature>
<keyword evidence="7" id="KW-0966">Cell projection</keyword>
<dbReference type="Proteomes" id="UP001177023">
    <property type="component" value="Unassembled WGS sequence"/>
</dbReference>
<dbReference type="GO" id="GO:0042073">
    <property type="term" value="P:intraciliary transport"/>
    <property type="evidence" value="ECO:0007669"/>
    <property type="project" value="InterPro"/>
</dbReference>
<dbReference type="GO" id="GO:0060271">
    <property type="term" value="P:cilium assembly"/>
    <property type="evidence" value="ECO:0007669"/>
    <property type="project" value="TreeGrafter"/>
</dbReference>